<name>A0A1X9SWZ5_9BACT</name>
<feature type="transmembrane region" description="Helical" evidence="13">
    <location>
        <begin position="177"/>
        <end position="199"/>
    </location>
</feature>
<dbReference type="GO" id="GO:0005886">
    <property type="term" value="C:plasma membrane"/>
    <property type="evidence" value="ECO:0007669"/>
    <property type="project" value="UniProtKB-SubCell"/>
</dbReference>
<dbReference type="FunFam" id="1.20.120.220:FF:000006">
    <property type="entry name" value="ATP synthase subunit a"/>
    <property type="match status" value="1"/>
</dbReference>
<evidence type="ECO:0000256" key="11">
    <source>
        <dbReference type="ARBA" id="ARBA00023136"/>
    </source>
</evidence>
<evidence type="ECO:0000256" key="14">
    <source>
        <dbReference type="RuleBase" id="RU000483"/>
    </source>
</evidence>
<keyword evidence="11 13" id="KW-0472">Membrane</keyword>
<evidence type="ECO:0000256" key="5">
    <source>
        <dbReference type="ARBA" id="ARBA00022519"/>
    </source>
</evidence>
<protein>
    <recommendedName>
        <fullName evidence="13 14">ATP synthase subunit a</fullName>
    </recommendedName>
    <alternativeName>
        <fullName evidence="13">ATP synthase F0 sector subunit a</fullName>
    </alternativeName>
    <alternativeName>
        <fullName evidence="13">F-ATPase subunit 6</fullName>
    </alternativeName>
</protein>
<accession>A0A1X9SWZ5</accession>
<dbReference type="GO" id="GO:0016787">
    <property type="term" value="F:hydrolase activity"/>
    <property type="evidence" value="ECO:0007669"/>
    <property type="project" value="UniProtKB-KW"/>
</dbReference>
<dbReference type="InterPro" id="IPR023011">
    <property type="entry name" value="ATP_synth_F0_asu_AS"/>
</dbReference>
<evidence type="ECO:0000313" key="16">
    <source>
        <dbReference type="EMBL" id="MEE3743956.1"/>
    </source>
</evidence>
<dbReference type="STRING" id="1660073.CSUIS_0958"/>
<dbReference type="PRINTS" id="PR00123">
    <property type="entry name" value="ATPASEA"/>
</dbReference>
<dbReference type="RefSeq" id="WP_086236597.1">
    <property type="nucleotide sequence ID" value="NZ_CP018789.1"/>
</dbReference>
<dbReference type="InterPro" id="IPR000568">
    <property type="entry name" value="ATP_synth_F0_asu"/>
</dbReference>
<keyword evidence="15" id="KW-0378">Hydrolase</keyword>
<evidence type="ECO:0000256" key="9">
    <source>
        <dbReference type="ARBA" id="ARBA00022989"/>
    </source>
</evidence>
<dbReference type="EMBL" id="JAZBRD010000001">
    <property type="protein sequence ID" value="MEE3743956.1"/>
    <property type="molecule type" value="Genomic_DNA"/>
</dbReference>
<dbReference type="PROSITE" id="PS00449">
    <property type="entry name" value="ATPASE_A"/>
    <property type="match status" value="1"/>
</dbReference>
<comment type="subcellular location">
    <subcellularLocation>
        <location evidence="13 14">Cell membrane</location>
        <topology evidence="13 14">Multi-pass membrane protein</topology>
    </subcellularLocation>
    <subcellularLocation>
        <location evidence="1">Membrane</location>
        <topology evidence="1">Multi-pass membrane protein</topology>
    </subcellularLocation>
</comment>
<keyword evidence="4 13" id="KW-1003">Cell membrane</keyword>
<keyword evidence="10 13" id="KW-0406">Ion transport</keyword>
<reference evidence="17" key="1">
    <citation type="journal article" date="2017" name="Genome Biol. Evol.">
        <title>Comparative Genomic Analysis Identifies a Campylobacter Clade Deficient in Selenium Metabolism.</title>
        <authorList>
            <person name="Miller W.G."/>
            <person name="Yee E."/>
            <person name="Lopes B.S."/>
            <person name="Chapman M.H."/>
            <person name="Huynh S."/>
            <person name="Bono J.L."/>
            <person name="Parker C.T."/>
            <person name="Strachan N.J.C."/>
            <person name="Forbes K.J."/>
        </authorList>
    </citation>
    <scope>NUCLEOTIDE SEQUENCE [LARGE SCALE GENOMIC DNA]</scope>
    <source>
        <strain evidence="17">RM6137</strain>
    </source>
</reference>
<feature type="transmembrane region" description="Helical" evidence="13">
    <location>
        <begin position="76"/>
        <end position="99"/>
    </location>
</feature>
<dbReference type="GO" id="GO:0045259">
    <property type="term" value="C:proton-transporting ATP synthase complex"/>
    <property type="evidence" value="ECO:0007669"/>
    <property type="project" value="UniProtKB-KW"/>
</dbReference>
<feature type="transmembrane region" description="Helical" evidence="13">
    <location>
        <begin position="206"/>
        <end position="223"/>
    </location>
</feature>
<evidence type="ECO:0000256" key="7">
    <source>
        <dbReference type="ARBA" id="ARBA00022692"/>
    </source>
</evidence>
<evidence type="ECO:0000313" key="15">
    <source>
        <dbReference type="EMBL" id="ARR00771.1"/>
    </source>
</evidence>
<evidence type="ECO:0000256" key="12">
    <source>
        <dbReference type="ARBA" id="ARBA00023310"/>
    </source>
</evidence>
<keyword evidence="8 13" id="KW-0375">Hydrogen ion transport</keyword>
<comment type="function">
    <text evidence="13 14">Key component of the proton channel; it plays a direct role in the translocation of protons across the membrane.</text>
</comment>
<keyword evidence="9 13" id="KW-1133">Transmembrane helix</keyword>
<evidence type="ECO:0000256" key="3">
    <source>
        <dbReference type="ARBA" id="ARBA00022448"/>
    </source>
</evidence>
<evidence type="ECO:0000256" key="4">
    <source>
        <dbReference type="ARBA" id="ARBA00022475"/>
    </source>
</evidence>
<proteinExistence type="inferred from homology"/>
<dbReference type="GO" id="GO:0046933">
    <property type="term" value="F:proton-transporting ATP synthase activity, rotational mechanism"/>
    <property type="evidence" value="ECO:0007669"/>
    <property type="project" value="UniProtKB-UniRule"/>
</dbReference>
<evidence type="ECO:0000256" key="2">
    <source>
        <dbReference type="ARBA" id="ARBA00006810"/>
    </source>
</evidence>
<dbReference type="CDD" id="cd00310">
    <property type="entry name" value="ATP-synt_Fo_a_6"/>
    <property type="match status" value="1"/>
</dbReference>
<evidence type="ECO:0000256" key="8">
    <source>
        <dbReference type="ARBA" id="ARBA00022781"/>
    </source>
</evidence>
<dbReference type="Gene3D" id="1.20.120.220">
    <property type="entry name" value="ATP synthase, F0 complex, subunit A"/>
    <property type="match status" value="1"/>
</dbReference>
<reference evidence="16 18" key="3">
    <citation type="submission" date="2024-01" db="EMBL/GenBank/DDBJ databases">
        <title>Campylobacter porcellus sp. nov.</title>
        <authorList>
            <person name="Papic B."/>
            <person name="Gruntar I."/>
        </authorList>
    </citation>
    <scope>NUCLEOTIDE SEQUENCE [LARGE SCALE GENOMIC DNA]</scope>
    <source>
        <strain evidence="16 18">CX2-4855-23</strain>
    </source>
</reference>
<dbReference type="PANTHER" id="PTHR42823:SF3">
    <property type="entry name" value="ATP SYNTHASE SUBUNIT A, CHLOROPLASTIC"/>
    <property type="match status" value="1"/>
</dbReference>
<evidence type="ECO:0000256" key="10">
    <source>
        <dbReference type="ARBA" id="ARBA00023065"/>
    </source>
</evidence>
<dbReference type="Proteomes" id="UP001331664">
    <property type="component" value="Unassembled WGS sequence"/>
</dbReference>
<dbReference type="InterPro" id="IPR045082">
    <property type="entry name" value="ATP_syn_F0_a_bact/chloroplast"/>
</dbReference>
<feature type="transmembrane region" description="Helical" evidence="13">
    <location>
        <begin position="105"/>
        <end position="122"/>
    </location>
</feature>
<keyword evidence="7 13" id="KW-0812">Transmembrane</keyword>
<dbReference type="NCBIfam" id="NF004481">
    <property type="entry name" value="PRK05815.2-3"/>
    <property type="match status" value="1"/>
</dbReference>
<dbReference type="EMBL" id="CP018789">
    <property type="protein sequence ID" value="ARR00771.1"/>
    <property type="molecule type" value="Genomic_DNA"/>
</dbReference>
<dbReference type="PANTHER" id="PTHR42823">
    <property type="entry name" value="ATP SYNTHASE SUBUNIT A, CHLOROPLASTIC"/>
    <property type="match status" value="1"/>
</dbReference>
<evidence type="ECO:0000313" key="17">
    <source>
        <dbReference type="Proteomes" id="UP000194260"/>
    </source>
</evidence>
<dbReference type="KEGG" id="camy:CSUIS_0958"/>
<sequence>MKDLFLFSNLIINDHSFTYLFHIILVAIIVLIIAKMATSSMQLVPRGTQNLLEAYLEGIVSMGRDVMGSDELARKYLPLVATIGLIVLTSNVIGIIPGFEAPSSSLNLTLCLALCVFLYYNFEGIRTQGVIKYFAHFMGPNKFLAPLMFPIEIVSHLSRIVSLSFRLFGNIKGDDLFLMVVLSLAPWVAPLPAFALLTFMALLQTFIFMILTYVYLAGAVVVSEEH</sequence>
<dbReference type="Proteomes" id="UP000194260">
    <property type="component" value="Chromosome"/>
</dbReference>
<dbReference type="GO" id="GO:0042777">
    <property type="term" value="P:proton motive force-driven plasma membrane ATP synthesis"/>
    <property type="evidence" value="ECO:0007669"/>
    <property type="project" value="TreeGrafter"/>
</dbReference>
<keyword evidence="18" id="KW-1185">Reference proteome</keyword>
<dbReference type="InterPro" id="IPR035908">
    <property type="entry name" value="F0_ATP_A_sf"/>
</dbReference>
<organism evidence="15 17">
    <name type="scientific">Campylobacter porcelli</name>
    <dbReference type="NCBI Taxonomy" id="1660073"/>
    <lineage>
        <taxon>Bacteria</taxon>
        <taxon>Pseudomonadati</taxon>
        <taxon>Campylobacterota</taxon>
        <taxon>Epsilonproteobacteria</taxon>
        <taxon>Campylobacterales</taxon>
        <taxon>Campylobacteraceae</taxon>
        <taxon>Campylobacter</taxon>
    </lineage>
</organism>
<dbReference type="AlphaFoldDB" id="A0A1X9SWZ5"/>
<dbReference type="SUPFAM" id="SSF81336">
    <property type="entry name" value="F1F0 ATP synthase subunit A"/>
    <property type="match status" value="1"/>
</dbReference>
<comment type="similarity">
    <text evidence="2 13 14">Belongs to the ATPase A chain family.</text>
</comment>
<reference evidence="15" key="2">
    <citation type="journal article" date="2017" name="Genome Biol. Evol.">
        <title>Comparative genomic analysis identifies a Campylobacter clade deficient in selenium metabolism.</title>
        <authorList>
            <person name="Miller W.G."/>
            <person name="Yee E."/>
            <person name="Lopes B.S."/>
            <person name="Chapman M.H."/>
            <person name="Huynh S."/>
            <person name="Bono J.L."/>
            <person name="Parker C.T."/>
            <person name="Strachan N.J.C."/>
            <person name="Forbes K.J."/>
        </authorList>
    </citation>
    <scope>NUCLEOTIDE SEQUENCE [LARGE SCALE GENOMIC DNA]</scope>
    <source>
        <strain evidence="15">RM6137</strain>
    </source>
</reference>
<evidence type="ECO:0000256" key="1">
    <source>
        <dbReference type="ARBA" id="ARBA00004141"/>
    </source>
</evidence>
<feature type="transmembrane region" description="Helical" evidence="13">
    <location>
        <begin position="20"/>
        <end position="38"/>
    </location>
</feature>
<dbReference type="Pfam" id="PF00119">
    <property type="entry name" value="ATP-synt_A"/>
    <property type="match status" value="1"/>
</dbReference>
<keyword evidence="6 13" id="KW-0138">CF(0)</keyword>
<keyword evidence="12 13" id="KW-0066">ATP synthesis</keyword>
<dbReference type="NCBIfam" id="TIGR01131">
    <property type="entry name" value="ATP_synt_6_or_A"/>
    <property type="match status" value="1"/>
</dbReference>
<gene>
    <name evidence="13 15" type="primary">atpB</name>
    <name evidence="15" type="ORF">CSUIS_0958</name>
    <name evidence="16" type="ORF">V2I23_01430</name>
</gene>
<evidence type="ECO:0000256" key="6">
    <source>
        <dbReference type="ARBA" id="ARBA00022547"/>
    </source>
</evidence>
<keyword evidence="5" id="KW-0997">Cell inner membrane</keyword>
<keyword evidence="3 13" id="KW-0813">Transport</keyword>
<evidence type="ECO:0000256" key="13">
    <source>
        <dbReference type="HAMAP-Rule" id="MF_01393"/>
    </source>
</evidence>
<evidence type="ECO:0000313" key="18">
    <source>
        <dbReference type="Proteomes" id="UP001331664"/>
    </source>
</evidence>
<dbReference type="HAMAP" id="MF_01393">
    <property type="entry name" value="ATP_synth_a_bact"/>
    <property type="match status" value="1"/>
</dbReference>